<accession>A0A972FR55</accession>
<proteinExistence type="predicted"/>
<evidence type="ECO:0000313" key="2">
    <source>
        <dbReference type="Proteomes" id="UP000712080"/>
    </source>
</evidence>
<reference evidence="1" key="1">
    <citation type="submission" date="2020-02" db="EMBL/GenBank/DDBJ databases">
        <title>Flavobacterium sp. genome.</title>
        <authorList>
            <person name="Jung H.S."/>
            <person name="Baek J.H."/>
            <person name="Jeon C.O."/>
        </authorList>
    </citation>
    <scope>NUCLEOTIDE SEQUENCE</scope>
    <source>
        <strain evidence="1">SE-s28</strain>
    </source>
</reference>
<name>A0A972FR55_9FLAO</name>
<dbReference type="Proteomes" id="UP000712080">
    <property type="component" value="Unassembled WGS sequence"/>
</dbReference>
<gene>
    <name evidence="1" type="ORF">G6047_07360</name>
</gene>
<evidence type="ECO:0000313" key="1">
    <source>
        <dbReference type="EMBL" id="NMH27844.1"/>
    </source>
</evidence>
<keyword evidence="2" id="KW-1185">Reference proteome</keyword>
<dbReference type="RefSeq" id="WP_169526888.1">
    <property type="nucleotide sequence ID" value="NZ_JAAMPU010000103.1"/>
</dbReference>
<sequence>MKRLLSLLVLLLVVSACEQKTKSFHGFGGLDIGADFKSLPNAKDFTQIMEDEYNIARYKLSDEIGVVSNLNISTENGKISEVRFVSTDETHTATIEKVTQQLVRINTKTPIKLDFIDFYNSADKKIFFVREKGQGLKSGNAGNQTKYSYFDEKAIIRNGDIIQRNIGMKPASAQK</sequence>
<dbReference type="AlphaFoldDB" id="A0A972FR55"/>
<dbReference type="PROSITE" id="PS51257">
    <property type="entry name" value="PROKAR_LIPOPROTEIN"/>
    <property type="match status" value="1"/>
</dbReference>
<organism evidence="1 2">
    <name type="scientific">Flavobacterium silvaticum</name>
    <dbReference type="NCBI Taxonomy" id="1852020"/>
    <lineage>
        <taxon>Bacteria</taxon>
        <taxon>Pseudomonadati</taxon>
        <taxon>Bacteroidota</taxon>
        <taxon>Flavobacteriia</taxon>
        <taxon>Flavobacteriales</taxon>
        <taxon>Flavobacteriaceae</taxon>
        <taxon>Flavobacterium</taxon>
    </lineage>
</organism>
<protein>
    <submittedName>
        <fullName evidence="1">Uncharacterized protein</fullName>
    </submittedName>
</protein>
<dbReference type="EMBL" id="JAAMPU010000103">
    <property type="protein sequence ID" value="NMH27844.1"/>
    <property type="molecule type" value="Genomic_DNA"/>
</dbReference>
<comment type="caution">
    <text evidence="1">The sequence shown here is derived from an EMBL/GenBank/DDBJ whole genome shotgun (WGS) entry which is preliminary data.</text>
</comment>